<organism evidence="1 2">
    <name type="scientific">Nitrosospira multiformis</name>
    <dbReference type="NCBI Taxonomy" id="1231"/>
    <lineage>
        <taxon>Bacteria</taxon>
        <taxon>Pseudomonadati</taxon>
        <taxon>Pseudomonadota</taxon>
        <taxon>Betaproteobacteria</taxon>
        <taxon>Nitrosomonadales</taxon>
        <taxon>Nitrosomonadaceae</taxon>
        <taxon>Nitrosospira</taxon>
    </lineage>
</organism>
<evidence type="ECO:0008006" key="3">
    <source>
        <dbReference type="Google" id="ProtNLM"/>
    </source>
</evidence>
<dbReference type="Gene3D" id="3.40.50.2300">
    <property type="match status" value="1"/>
</dbReference>
<gene>
    <name evidence="1" type="ORF">SAMN05216417_110114</name>
</gene>
<accession>A0A1I7HN77</accession>
<dbReference type="RefSeq" id="WP_074975067.1">
    <property type="nucleotide sequence ID" value="NZ_FPBZ01000010.1"/>
</dbReference>
<dbReference type="OrthoDB" id="8548182at2"/>
<protein>
    <recommendedName>
        <fullName evidence="3">Response regulator receiver domain-containing protein</fullName>
    </recommendedName>
</protein>
<name>A0A1I7HN77_9PROT</name>
<sequence>MQTVTVAIADTDAGRRAKLEQSLQGGPGIEVLTDVMSDRDDIPAGHEPEPHKNPVSTEEVVARITQFKPRILFVNLDLSIERECALLEALHRTCPETLVLLLTDKSVQEEQVIQALANGARGCLSHEADPFYFLKAVRVVDRGEIWVTRGMLGKIMDRVLH</sequence>
<evidence type="ECO:0000313" key="1">
    <source>
        <dbReference type="EMBL" id="SFU62190.1"/>
    </source>
</evidence>
<dbReference type="Proteomes" id="UP000182649">
    <property type="component" value="Unassembled WGS sequence"/>
</dbReference>
<dbReference type="SUPFAM" id="SSF52172">
    <property type="entry name" value="CheY-like"/>
    <property type="match status" value="1"/>
</dbReference>
<dbReference type="AlphaFoldDB" id="A0A1I7HN77"/>
<evidence type="ECO:0000313" key="2">
    <source>
        <dbReference type="Proteomes" id="UP000182649"/>
    </source>
</evidence>
<proteinExistence type="predicted"/>
<dbReference type="InterPro" id="IPR011006">
    <property type="entry name" value="CheY-like_superfamily"/>
</dbReference>
<reference evidence="1 2" key="1">
    <citation type="submission" date="2016-10" db="EMBL/GenBank/DDBJ databases">
        <authorList>
            <person name="de Groot N.N."/>
        </authorList>
    </citation>
    <scope>NUCLEOTIDE SEQUENCE [LARGE SCALE GENOMIC DNA]</scope>
    <source>
        <strain evidence="1 2">Nl14</strain>
    </source>
</reference>
<dbReference type="EMBL" id="FPBZ01000010">
    <property type="protein sequence ID" value="SFU62190.1"/>
    <property type="molecule type" value="Genomic_DNA"/>
</dbReference>